<feature type="transmembrane region" description="Helical" evidence="20">
    <location>
        <begin position="686"/>
        <end position="703"/>
    </location>
</feature>
<dbReference type="InterPro" id="IPR029787">
    <property type="entry name" value="Nucleotide_cyclase"/>
</dbReference>
<feature type="binding site" evidence="17">
    <location>
        <begin position="934"/>
        <end position="936"/>
    </location>
    <ligand>
        <name>ATP</name>
        <dbReference type="ChEBI" id="CHEBI:30616"/>
    </ligand>
</feature>
<feature type="transmembrane region" description="Helical" evidence="20">
    <location>
        <begin position="141"/>
        <end position="159"/>
    </location>
</feature>
<dbReference type="InterPro" id="IPR009398">
    <property type="entry name" value="Adcy_conserved_dom"/>
</dbReference>
<dbReference type="InterPro" id="IPR001054">
    <property type="entry name" value="A/G_cyclase"/>
</dbReference>
<feature type="binding site" evidence="17">
    <location>
        <begin position="235"/>
        <end position="240"/>
    </location>
    <ligand>
        <name>ATP</name>
        <dbReference type="ChEBI" id="CHEBI:30616"/>
    </ligand>
</feature>
<keyword evidence="5 20" id="KW-0812">Transmembrane</keyword>
<keyword evidence="13 16" id="KW-0472">Membrane</keyword>
<evidence type="ECO:0000313" key="22">
    <source>
        <dbReference type="Proteomes" id="UP000694867"/>
    </source>
</evidence>
<feature type="transmembrane region" description="Helical" evidence="20">
    <location>
        <begin position="715"/>
        <end position="737"/>
    </location>
</feature>
<dbReference type="Proteomes" id="UP000694867">
    <property type="component" value="Unplaced"/>
</dbReference>
<feature type="domain" description="Guanylate cyclase" evidence="21">
    <location>
        <begin position="230"/>
        <end position="357"/>
    </location>
</feature>
<dbReference type="Pfam" id="PF00211">
    <property type="entry name" value="Guanylate_cyc"/>
    <property type="match status" value="2"/>
</dbReference>
<evidence type="ECO:0000256" key="10">
    <source>
        <dbReference type="ARBA" id="ARBA00022842"/>
    </source>
</evidence>
<dbReference type="SMART" id="SM00044">
    <property type="entry name" value="CYCc"/>
    <property type="match status" value="2"/>
</dbReference>
<sequence>MMAVICLLVLAIELAVYQRFSILFIVILSCLSAIYLVICFLSLQSFFRQTQLVISNYVILVSFIGLAAVLAADLGSSSPLLSSALYSGLWLCMLLIYKAYTLVPVRLLTCSLTGAAILLSYIGCEYLTFERATTSDKAKMIFDMLMLLGANGIAAFSHYPSKKSQRQAFIETRGCIKARLNIQRENQKQEQLLLSVLPRHVALEMKADFVNKPQDTMFHKIYIQRHNNVSILFADICGFTSLSSQCTAEEVVKMLNELFARFDRLAAENHCLRIKILGDCYYCVCGLPDPRPDHAHCCVEMGLDMIEAIGLVRDVTGVDVNMRVGIHTGRVHCGVLGLRKWQFDVWSNDVTLANYMEAGGIPGRVHITKETLDCLGDDYEVEDGDGGSRHNYLRDNNIQTFLIVANDAKRLAQTSDSHQSGLHSVSKEIRMMGMANQHRGDKFHNRSWKKSGFEMKKNSHDEVNDYLSRAIEAHSIEQLRTVHCNKVTLEFLDRTLEKRFLKQVEPMLAVYLMSAQICLVVNFVAQALLFDIPTWKSATVFTCIALLMVMITAASLQLMKTQSPSNTVGQPSQFLNKLLKATRRNGQIVCATAFVILYICNITMVASPQINQEFVYCPLEVIMADNSSLLSETTGSVSLEEFQEQDSELCVPIFSINIPERQLLCVLLLMLACASTLVFSTVQKSIFFISIVAMFVGLSFSLWEPQYWLLSSNDYAPILAKFCVVLILLVYGIVLVVHGFQNEASSRLDFLWKLQAIQEKNEMADLQAYNRKLLSNILPVHIAEYFLSSEHSNEDLYHEQLDNVAIMFASIPNFSEFYVELEGNNEGVECLRLLNEIIADFDELLSEERFSGIEKIKTTGYTYMAAAGLLPSKKALKDRAPEEFVVALAEYALALRKQLQYVNEHSFNNFKIRIGINVGPVVAGVIGAKKPHYDIWGNAVNVASRMDSTGEPDKIQVTQDVFRQLEPLGYPLECRGPIKVKGKGEMVTYFLLGGKNDSGSASNRIFPTFRTS</sequence>
<feature type="transmembrane region" description="Helical" evidence="20">
    <location>
        <begin position="54"/>
        <end position="74"/>
    </location>
</feature>
<organism evidence="22 23">
    <name type="scientific">Galendromus occidentalis</name>
    <name type="common">western predatory mite</name>
    <dbReference type="NCBI Taxonomy" id="34638"/>
    <lineage>
        <taxon>Eukaryota</taxon>
        <taxon>Metazoa</taxon>
        <taxon>Ecdysozoa</taxon>
        <taxon>Arthropoda</taxon>
        <taxon>Chelicerata</taxon>
        <taxon>Arachnida</taxon>
        <taxon>Acari</taxon>
        <taxon>Parasitiformes</taxon>
        <taxon>Mesostigmata</taxon>
        <taxon>Gamasina</taxon>
        <taxon>Phytoseioidea</taxon>
        <taxon>Phytoseiidae</taxon>
        <taxon>Typhlodrominae</taxon>
        <taxon>Galendromus</taxon>
    </lineage>
</organism>
<keyword evidence="15 16" id="KW-0456">Lyase</keyword>
<dbReference type="PROSITE" id="PS00452">
    <property type="entry name" value="GUANYLATE_CYCLASE_1"/>
    <property type="match status" value="2"/>
</dbReference>
<dbReference type="InterPro" id="IPR030672">
    <property type="entry name" value="Adcy"/>
</dbReference>
<feature type="binding site" evidence="18">
    <location>
        <position position="279"/>
    </location>
    <ligand>
        <name>Mg(2+)</name>
        <dbReference type="ChEBI" id="CHEBI:18420"/>
        <label>2</label>
        <note>catalytic</note>
    </ligand>
</feature>
<evidence type="ECO:0000256" key="18">
    <source>
        <dbReference type="PIRSR" id="PIRSR039050-51"/>
    </source>
</evidence>
<dbReference type="FunFam" id="3.30.70.1230:FF:000001">
    <property type="entry name" value="Adenylate cyclase"/>
    <property type="match status" value="1"/>
</dbReference>
<keyword evidence="6 16" id="KW-0479">Metal-binding</keyword>
<feature type="transmembrane region" description="Helical" evidence="20">
    <location>
        <begin position="661"/>
        <end position="679"/>
    </location>
</feature>
<evidence type="ECO:0000256" key="8">
    <source>
        <dbReference type="ARBA" id="ARBA00022741"/>
    </source>
</evidence>
<feature type="binding site" evidence="18">
    <location>
        <position position="235"/>
    </location>
    <ligand>
        <name>Mg(2+)</name>
        <dbReference type="ChEBI" id="CHEBI:18420"/>
        <label>1</label>
        <note>catalytic</note>
    </ligand>
</feature>
<keyword evidence="10 16" id="KW-0460">Magnesium</keyword>
<name>A0AAJ7WK89_9ACAR</name>
<keyword evidence="9 16" id="KW-0067">ATP-binding</keyword>
<dbReference type="CDD" id="cd07302">
    <property type="entry name" value="CHD"/>
    <property type="match status" value="2"/>
</dbReference>
<evidence type="ECO:0000259" key="21">
    <source>
        <dbReference type="PROSITE" id="PS50125"/>
    </source>
</evidence>
<comment type="subcellular location">
    <subcellularLocation>
        <location evidence="3">Membrane</location>
        <topology evidence="3">Multi-pass membrane protein</topology>
    </subcellularLocation>
</comment>
<evidence type="ECO:0000256" key="4">
    <source>
        <dbReference type="ARBA" id="ARBA00012201"/>
    </source>
</evidence>
<dbReference type="KEGG" id="goe:100906975"/>
<evidence type="ECO:0000256" key="16">
    <source>
        <dbReference type="PIRNR" id="PIRNR039050"/>
    </source>
</evidence>
<dbReference type="GO" id="GO:0007189">
    <property type="term" value="P:adenylate cyclase-activating G protein-coupled receptor signaling pathway"/>
    <property type="evidence" value="ECO:0007669"/>
    <property type="project" value="TreeGrafter"/>
</dbReference>
<dbReference type="GO" id="GO:0035556">
    <property type="term" value="P:intracellular signal transduction"/>
    <property type="evidence" value="ECO:0007669"/>
    <property type="project" value="InterPro"/>
</dbReference>
<gene>
    <name evidence="23" type="primary">LOC100906975</name>
</gene>
<evidence type="ECO:0000256" key="20">
    <source>
        <dbReference type="SAM" id="Phobius"/>
    </source>
</evidence>
<reference evidence="23" key="1">
    <citation type="submission" date="2025-08" db="UniProtKB">
        <authorList>
            <consortium name="RefSeq"/>
        </authorList>
    </citation>
    <scope>IDENTIFICATION</scope>
</reference>
<feature type="binding site" evidence="17">
    <location>
        <position position="323"/>
    </location>
    <ligand>
        <name>ATP</name>
        <dbReference type="ChEBI" id="CHEBI:30616"/>
    </ligand>
</feature>
<feature type="transmembrane region" description="Helical" evidence="20">
    <location>
        <begin position="588"/>
        <end position="606"/>
    </location>
</feature>
<feature type="domain" description="Guanylate cyclase" evidence="21">
    <location>
        <begin position="805"/>
        <end position="947"/>
    </location>
</feature>
<keyword evidence="18" id="KW-0464">Manganese</keyword>
<feature type="binding site" evidence="17">
    <location>
        <position position="857"/>
    </location>
    <ligand>
        <name>ATP</name>
        <dbReference type="ChEBI" id="CHEBI:30616"/>
    </ligand>
</feature>
<keyword evidence="7" id="KW-0677">Repeat</keyword>
<feature type="binding site" evidence="17">
    <location>
        <position position="981"/>
    </location>
    <ligand>
        <name>ATP</name>
        <dbReference type="ChEBI" id="CHEBI:30616"/>
    </ligand>
</feature>
<dbReference type="Gene3D" id="3.30.70.1230">
    <property type="entry name" value="Nucleotide cyclase"/>
    <property type="match status" value="2"/>
</dbReference>
<comment type="catalytic activity">
    <reaction evidence="1 16">
        <text>ATP = 3',5'-cyclic AMP + diphosphate</text>
        <dbReference type="Rhea" id="RHEA:15389"/>
        <dbReference type="ChEBI" id="CHEBI:30616"/>
        <dbReference type="ChEBI" id="CHEBI:33019"/>
        <dbReference type="ChEBI" id="CHEBI:58165"/>
        <dbReference type="EC" id="4.6.1.1"/>
    </reaction>
</comment>
<comment type="cofactor">
    <cofactor evidence="2">
        <name>Mn(2+)</name>
        <dbReference type="ChEBI" id="CHEBI:29035"/>
    </cofactor>
</comment>
<feature type="transmembrane region" description="Helical" evidence="20">
    <location>
        <begin position="25"/>
        <end position="47"/>
    </location>
</feature>
<dbReference type="EC" id="4.6.1.1" evidence="4 16"/>
<dbReference type="AlphaFoldDB" id="A0AAJ7WK89"/>
<evidence type="ECO:0000313" key="23">
    <source>
        <dbReference type="RefSeq" id="XP_028969012.1"/>
    </source>
</evidence>
<dbReference type="GO" id="GO:0006171">
    <property type="term" value="P:cAMP biosynthetic process"/>
    <property type="evidence" value="ECO:0007669"/>
    <property type="project" value="UniProtKB-KW"/>
</dbReference>
<evidence type="ECO:0000256" key="2">
    <source>
        <dbReference type="ARBA" id="ARBA00001936"/>
    </source>
</evidence>
<dbReference type="GO" id="GO:0005524">
    <property type="term" value="F:ATP binding"/>
    <property type="evidence" value="ECO:0007669"/>
    <property type="project" value="UniProtKB-UniRule"/>
</dbReference>
<keyword evidence="12 16" id="KW-0115">cAMP biosynthesis</keyword>
<dbReference type="FunFam" id="3.30.70.1230:FF:000002">
    <property type="entry name" value="Adenylate cyclase"/>
    <property type="match status" value="1"/>
</dbReference>
<dbReference type="RefSeq" id="XP_028969012.1">
    <property type="nucleotide sequence ID" value="XM_029113179.1"/>
</dbReference>
<dbReference type="Pfam" id="PF06327">
    <property type="entry name" value="Adcy_cons_dom"/>
    <property type="match status" value="1"/>
</dbReference>
<keyword evidence="11 20" id="KW-1133">Transmembrane helix</keyword>
<accession>A0AAJ7WK89</accession>
<feature type="binding site" evidence="17">
    <location>
        <begin position="277"/>
        <end position="279"/>
    </location>
    <ligand>
        <name>ATP</name>
        <dbReference type="ChEBI" id="CHEBI:30616"/>
    </ligand>
</feature>
<dbReference type="PANTHER" id="PTHR45627:SF16">
    <property type="entry name" value="ADENYLATE CYCLASE"/>
    <property type="match status" value="1"/>
</dbReference>
<protein>
    <recommendedName>
        <fullName evidence="4 16">adenylate cyclase</fullName>
        <ecNumber evidence="4 16">4.6.1.1</ecNumber>
    </recommendedName>
</protein>
<feature type="transmembrane region" description="Helical" evidence="20">
    <location>
        <begin position="535"/>
        <end position="556"/>
    </location>
</feature>
<feature type="transmembrane region" description="Helical" evidence="20">
    <location>
        <begin position="508"/>
        <end position="529"/>
    </location>
</feature>
<dbReference type="InterPro" id="IPR018297">
    <property type="entry name" value="A/G_cyclase_CS"/>
</dbReference>
<evidence type="ECO:0000256" key="5">
    <source>
        <dbReference type="ARBA" id="ARBA00022692"/>
    </source>
</evidence>
<feature type="binding site" evidence="17">
    <location>
        <begin position="941"/>
        <end position="945"/>
    </location>
    <ligand>
        <name>ATP</name>
        <dbReference type="ChEBI" id="CHEBI:30616"/>
    </ligand>
</feature>
<evidence type="ECO:0000256" key="13">
    <source>
        <dbReference type="ARBA" id="ARBA00023136"/>
    </source>
</evidence>
<dbReference type="GO" id="GO:0005886">
    <property type="term" value="C:plasma membrane"/>
    <property type="evidence" value="ECO:0007669"/>
    <property type="project" value="InterPro"/>
</dbReference>
<feature type="transmembrane region" description="Helical" evidence="20">
    <location>
        <begin position="107"/>
        <end position="129"/>
    </location>
</feature>
<keyword evidence="14" id="KW-0325">Glycoprotein</keyword>
<comment type="similarity">
    <text evidence="16 19">Belongs to the adenylyl cyclase class-4/guanylyl cyclase family.</text>
</comment>
<dbReference type="GO" id="GO:0046872">
    <property type="term" value="F:metal ion binding"/>
    <property type="evidence" value="ECO:0007669"/>
    <property type="project" value="UniProtKB-KW"/>
</dbReference>
<feature type="binding site" evidence="18">
    <location>
        <position position="279"/>
    </location>
    <ligand>
        <name>Mg(2+)</name>
        <dbReference type="ChEBI" id="CHEBI:18420"/>
        <label>1</label>
        <note>catalytic</note>
    </ligand>
</feature>
<comment type="cofactor">
    <cofactor evidence="18">
        <name>Mg(2+)</name>
        <dbReference type="ChEBI" id="CHEBI:18420"/>
    </cofactor>
    <cofactor evidence="18">
        <name>Mn(2+)</name>
        <dbReference type="ChEBI" id="CHEBI:29035"/>
    </cofactor>
    <text evidence="18">Binds 2 magnesium ions per subunit. Is also active with manganese (in vitro).</text>
</comment>
<evidence type="ECO:0000256" key="14">
    <source>
        <dbReference type="ARBA" id="ARBA00023180"/>
    </source>
</evidence>
<dbReference type="PANTHER" id="PTHR45627">
    <property type="entry name" value="ADENYLATE CYCLASE TYPE 1"/>
    <property type="match status" value="1"/>
</dbReference>
<dbReference type="InterPro" id="IPR032628">
    <property type="entry name" value="AC_N"/>
</dbReference>
<dbReference type="GO" id="GO:0004016">
    <property type="term" value="F:adenylate cyclase activity"/>
    <property type="evidence" value="ECO:0007669"/>
    <property type="project" value="UniProtKB-EC"/>
</dbReference>
<feature type="binding site" evidence="18">
    <location>
        <position position="235"/>
    </location>
    <ligand>
        <name>Mg(2+)</name>
        <dbReference type="ChEBI" id="CHEBI:18420"/>
        <label>2</label>
        <note>catalytic</note>
    </ligand>
</feature>
<evidence type="ECO:0000256" key="17">
    <source>
        <dbReference type="PIRSR" id="PIRSR039050-50"/>
    </source>
</evidence>
<evidence type="ECO:0000256" key="15">
    <source>
        <dbReference type="ARBA" id="ARBA00023239"/>
    </source>
</evidence>
<evidence type="ECO:0000256" key="12">
    <source>
        <dbReference type="ARBA" id="ARBA00022998"/>
    </source>
</evidence>
<evidence type="ECO:0000256" key="3">
    <source>
        <dbReference type="ARBA" id="ARBA00004141"/>
    </source>
</evidence>
<evidence type="ECO:0000256" key="9">
    <source>
        <dbReference type="ARBA" id="ARBA00022840"/>
    </source>
</evidence>
<dbReference type="SUPFAM" id="SSF55073">
    <property type="entry name" value="Nucleotide cyclase"/>
    <property type="match status" value="2"/>
</dbReference>
<feature type="binding site" evidence="18">
    <location>
        <position position="236"/>
    </location>
    <ligand>
        <name>Mg(2+)</name>
        <dbReference type="ChEBI" id="CHEBI:18420"/>
        <label>2</label>
        <note>catalytic</note>
    </ligand>
</feature>
<evidence type="ECO:0000256" key="7">
    <source>
        <dbReference type="ARBA" id="ARBA00022737"/>
    </source>
</evidence>
<proteinExistence type="inferred from homology"/>
<evidence type="ECO:0000256" key="11">
    <source>
        <dbReference type="ARBA" id="ARBA00022989"/>
    </source>
</evidence>
<dbReference type="PROSITE" id="PS50125">
    <property type="entry name" value="GUANYLATE_CYCLASE_2"/>
    <property type="match status" value="2"/>
</dbReference>
<evidence type="ECO:0000256" key="6">
    <source>
        <dbReference type="ARBA" id="ARBA00022723"/>
    </source>
</evidence>
<dbReference type="GeneID" id="100906975"/>
<dbReference type="Pfam" id="PF16214">
    <property type="entry name" value="AC_N"/>
    <property type="match status" value="1"/>
</dbReference>
<dbReference type="PIRSF" id="PIRSF039050">
    <property type="entry name" value="Ade_cyc"/>
    <property type="match status" value="1"/>
</dbReference>
<comment type="function">
    <text evidence="16">Catalyzes the formation of the signaling molecule cAMP in response to G-protein signaling.</text>
</comment>
<keyword evidence="22" id="KW-1185">Reference proteome</keyword>
<keyword evidence="8 16" id="KW-0547">Nucleotide-binding</keyword>
<evidence type="ECO:0000256" key="1">
    <source>
        <dbReference type="ARBA" id="ARBA00001593"/>
    </source>
</evidence>
<evidence type="ECO:0000256" key="19">
    <source>
        <dbReference type="RuleBase" id="RU000405"/>
    </source>
</evidence>
<feature type="transmembrane region" description="Helical" evidence="20">
    <location>
        <begin position="80"/>
        <end position="100"/>
    </location>
</feature>